<dbReference type="Gene3D" id="3.40.50.1000">
    <property type="entry name" value="HAD superfamily/HAD-like"/>
    <property type="match status" value="1"/>
</dbReference>
<dbReference type="InterPro" id="IPR023214">
    <property type="entry name" value="HAD_sf"/>
</dbReference>
<dbReference type="SUPFAM" id="SSF56784">
    <property type="entry name" value="HAD-like"/>
    <property type="match status" value="1"/>
</dbReference>
<dbReference type="Proteomes" id="UP000218690">
    <property type="component" value="Unassembled WGS sequence"/>
</dbReference>
<dbReference type="Pfam" id="PF08282">
    <property type="entry name" value="Hydrolase_3"/>
    <property type="match status" value="1"/>
</dbReference>
<comment type="caution">
    <text evidence="1">The sequence shown here is derived from an EMBL/GenBank/DDBJ whole genome shotgun (WGS) entry which is preliminary data.</text>
</comment>
<name>A0A2A4AIY9_9CORY</name>
<dbReference type="NCBIfam" id="TIGR00099">
    <property type="entry name" value="Cof-subfamily"/>
    <property type="match status" value="1"/>
</dbReference>
<sequence length="278" mass="29957">MVDSLWAPRLIASDIDGTLLDKNHRVTKRNREVIARAVASGAYFALSTGRPFRWIAPVLEQLPVRPVCVTSNGAVIYDSAEDKLLNVHALSPAAITDVIAVAQEVLEPLGGAGFGAERGGTSLADPVEELFVVEPHYSENALFDGFGVVSIDELAAEPAVKLLIRNTQFSAPELYDLIAPRVDPTVAHVTYSMTEGILEVAAPNVTKRKGVSWLAENFGIERSDIIAFGDMPNDIEMLSWVGRGVAMGNAHPAVKEAADEVTMANHQSGVAKVLEQWF</sequence>
<organism evidence="1 2">
    <name type="scientific">Corynebacterium accolens</name>
    <dbReference type="NCBI Taxonomy" id="38284"/>
    <lineage>
        <taxon>Bacteria</taxon>
        <taxon>Bacillati</taxon>
        <taxon>Actinomycetota</taxon>
        <taxon>Actinomycetes</taxon>
        <taxon>Mycobacteriales</taxon>
        <taxon>Corynebacteriaceae</taxon>
        <taxon>Corynebacterium</taxon>
    </lineage>
</organism>
<dbReference type="AlphaFoldDB" id="A0A2A4AIY9"/>
<proteinExistence type="predicted"/>
<dbReference type="PANTHER" id="PTHR10000">
    <property type="entry name" value="PHOSPHOSERINE PHOSPHATASE"/>
    <property type="match status" value="1"/>
</dbReference>
<reference evidence="1 2" key="1">
    <citation type="submission" date="2017-09" db="EMBL/GenBank/DDBJ databases">
        <title>Draft Genome Sequence of Corynebacterium accolens AH4003.</title>
        <authorList>
            <person name="Chen Y."/>
            <person name="Oosthuysen W.F."/>
            <person name="Kelley S."/>
            <person name="Horswill A."/>
        </authorList>
    </citation>
    <scope>NUCLEOTIDE SEQUENCE [LARGE SCALE GENOMIC DNA]</scope>
    <source>
        <strain evidence="1 2">AH4003</strain>
    </source>
</reference>
<evidence type="ECO:0000313" key="2">
    <source>
        <dbReference type="Proteomes" id="UP000218690"/>
    </source>
</evidence>
<dbReference type="InterPro" id="IPR000150">
    <property type="entry name" value="Cof"/>
</dbReference>
<dbReference type="GO" id="GO:0005829">
    <property type="term" value="C:cytosol"/>
    <property type="evidence" value="ECO:0007669"/>
    <property type="project" value="TreeGrafter"/>
</dbReference>
<dbReference type="Gene3D" id="3.30.1240.10">
    <property type="match status" value="1"/>
</dbReference>
<dbReference type="InterPro" id="IPR036412">
    <property type="entry name" value="HAD-like_sf"/>
</dbReference>
<dbReference type="EMBL" id="NWBP01000025">
    <property type="protein sequence ID" value="PCC82459.1"/>
    <property type="molecule type" value="Genomic_DNA"/>
</dbReference>
<dbReference type="PANTHER" id="PTHR10000:SF8">
    <property type="entry name" value="HAD SUPERFAMILY HYDROLASE-LIKE, TYPE 3"/>
    <property type="match status" value="1"/>
</dbReference>
<keyword evidence="1" id="KW-0378">Hydrolase</keyword>
<dbReference type="NCBIfam" id="TIGR01484">
    <property type="entry name" value="HAD-SF-IIB"/>
    <property type="match status" value="1"/>
</dbReference>
<dbReference type="GO" id="GO:0000287">
    <property type="term" value="F:magnesium ion binding"/>
    <property type="evidence" value="ECO:0007669"/>
    <property type="project" value="TreeGrafter"/>
</dbReference>
<gene>
    <name evidence="1" type="ORF">COM45_09175</name>
</gene>
<protein>
    <submittedName>
        <fullName evidence="1">Cof-type HAD-IIB family hydrolase</fullName>
    </submittedName>
</protein>
<dbReference type="InterPro" id="IPR006379">
    <property type="entry name" value="HAD-SF_hydro_IIB"/>
</dbReference>
<dbReference type="SFLD" id="SFLDS00003">
    <property type="entry name" value="Haloacid_Dehalogenase"/>
    <property type="match status" value="1"/>
</dbReference>
<dbReference type="SFLD" id="SFLDG01140">
    <property type="entry name" value="C2.B:_Phosphomannomutase_and_P"/>
    <property type="match status" value="1"/>
</dbReference>
<accession>A0A2A4AIY9</accession>
<evidence type="ECO:0000313" key="1">
    <source>
        <dbReference type="EMBL" id="PCC82459.1"/>
    </source>
</evidence>
<dbReference type="GO" id="GO:0016791">
    <property type="term" value="F:phosphatase activity"/>
    <property type="evidence" value="ECO:0007669"/>
    <property type="project" value="TreeGrafter"/>
</dbReference>
<dbReference type="CDD" id="cd07516">
    <property type="entry name" value="HAD_Pase"/>
    <property type="match status" value="1"/>
</dbReference>